<gene>
    <name evidence="1" type="ORF">P6N53_01845</name>
</gene>
<proteinExistence type="predicted"/>
<dbReference type="Proteomes" id="UP001172911">
    <property type="component" value="Unassembled WGS sequence"/>
</dbReference>
<organism evidence="1 2">
    <name type="scientific">Desulforamulus aquiferis</name>
    <dbReference type="NCBI Taxonomy" id="1397668"/>
    <lineage>
        <taxon>Bacteria</taxon>
        <taxon>Bacillati</taxon>
        <taxon>Bacillota</taxon>
        <taxon>Clostridia</taxon>
        <taxon>Eubacteriales</taxon>
        <taxon>Peptococcaceae</taxon>
        <taxon>Desulforamulus</taxon>
    </lineage>
</organism>
<evidence type="ECO:0000313" key="2">
    <source>
        <dbReference type="Proteomes" id="UP001172911"/>
    </source>
</evidence>
<reference evidence="1" key="2">
    <citation type="submission" date="2023-03" db="EMBL/GenBank/DDBJ databases">
        <authorList>
            <person name="Zhang Z."/>
        </authorList>
    </citation>
    <scope>NUCLEOTIDE SEQUENCE</scope>
    <source>
        <strain evidence="1">DSA</strain>
    </source>
</reference>
<dbReference type="EMBL" id="JARPTC010000002">
    <property type="protein sequence ID" value="MDO7785969.1"/>
    <property type="molecule type" value="Genomic_DNA"/>
</dbReference>
<name>A0AAW7ZA44_9FIRM</name>
<keyword evidence="2" id="KW-1185">Reference proteome</keyword>
<reference evidence="1" key="1">
    <citation type="journal article" date="2023" name="J. Hazard. Mater.">
        <title>Anaerobic biodegradation of pyrene and benzo[a]pyrene by a new sulfate-reducing Desulforamulus aquiferis strain DSA.</title>
        <authorList>
            <person name="Zhang Z."/>
            <person name="Sun J."/>
            <person name="Gong X."/>
            <person name="Wang C."/>
            <person name="Wang H."/>
        </authorList>
    </citation>
    <scope>NUCLEOTIDE SEQUENCE</scope>
    <source>
        <strain evidence="1">DSA</strain>
    </source>
</reference>
<comment type="caution">
    <text evidence="1">The sequence shown here is derived from an EMBL/GenBank/DDBJ whole genome shotgun (WGS) entry which is preliminary data.</text>
</comment>
<dbReference type="InterPro" id="IPR005358">
    <property type="entry name" value="Puta_zinc/iron-chelating_dom"/>
</dbReference>
<accession>A0AAW7ZA44</accession>
<dbReference type="Pfam" id="PF03692">
    <property type="entry name" value="CxxCxxCC"/>
    <property type="match status" value="1"/>
</dbReference>
<protein>
    <submittedName>
        <fullName evidence="1">YkgJ family cysteine cluster protein</fullName>
    </submittedName>
</protein>
<dbReference type="AlphaFoldDB" id="A0AAW7ZA44"/>
<sequence>MSIKVFKDSGSKGYDLEILDPSATVQDYLDALNNFIDTNMSSPCRGCDECCWERIPLTSVDVFKYIETSSKELKLGSENLLLEFLKKYCYIYVEGRVVDISLGFTLEGACSFLNQTQKICSNYLARSLVCQSFVCLESSERAQDLRSQLVNTGMDELVRLWLMECQRHGQKPFTHEAHRPCFNISDYPLNGFSNKKNYSQILIKDICSGDLWKKIYVGK</sequence>
<evidence type="ECO:0000313" key="1">
    <source>
        <dbReference type="EMBL" id="MDO7785969.1"/>
    </source>
</evidence>
<dbReference type="RefSeq" id="WP_304540690.1">
    <property type="nucleotide sequence ID" value="NZ_JARPTC010000002.1"/>
</dbReference>